<accession>A0A2T2NXP1</accession>
<proteinExistence type="predicted"/>
<keyword evidence="3" id="KW-1185">Reference proteome</keyword>
<organism evidence="2 3">
    <name type="scientific">Corynespora cassiicola Philippines</name>
    <dbReference type="NCBI Taxonomy" id="1448308"/>
    <lineage>
        <taxon>Eukaryota</taxon>
        <taxon>Fungi</taxon>
        <taxon>Dikarya</taxon>
        <taxon>Ascomycota</taxon>
        <taxon>Pezizomycotina</taxon>
        <taxon>Dothideomycetes</taxon>
        <taxon>Pleosporomycetidae</taxon>
        <taxon>Pleosporales</taxon>
        <taxon>Corynesporascaceae</taxon>
        <taxon>Corynespora</taxon>
    </lineage>
</organism>
<sequence length="230" mass="24901">MGGRGDGNGRAACNSVSEPVRRGVQTKPTRPSRLLRRPGSARPLLNRWRAATSAERAMKLLRNGRCTRCVPVLLFGGEGGGGGWQRAEGGGRAAGAPANWRSSAVLAIQLVSLHHTRHPAFNPLDAAGDDEAYDAYHEQRRKRIWCRPPMNQSRSALAQLRGCHALELVSVLCHCRSPWPARPSPPVLYPTASLNNIALCACLERVDSGAHRPSVRALFFSPSPCPPKVP</sequence>
<evidence type="ECO:0000313" key="3">
    <source>
        <dbReference type="Proteomes" id="UP000240883"/>
    </source>
</evidence>
<dbReference type="EMBL" id="KZ678132">
    <property type="protein sequence ID" value="PSN70191.1"/>
    <property type="molecule type" value="Genomic_DNA"/>
</dbReference>
<evidence type="ECO:0000256" key="1">
    <source>
        <dbReference type="SAM" id="MobiDB-lite"/>
    </source>
</evidence>
<evidence type="ECO:0000313" key="2">
    <source>
        <dbReference type="EMBL" id="PSN70191.1"/>
    </source>
</evidence>
<dbReference type="AlphaFoldDB" id="A0A2T2NXP1"/>
<reference evidence="2 3" key="1">
    <citation type="journal article" date="2018" name="Front. Microbiol.">
        <title>Genome-Wide Analysis of Corynespora cassiicola Leaf Fall Disease Putative Effectors.</title>
        <authorList>
            <person name="Lopez D."/>
            <person name="Ribeiro S."/>
            <person name="Label P."/>
            <person name="Fumanal B."/>
            <person name="Venisse J.S."/>
            <person name="Kohler A."/>
            <person name="de Oliveira R.R."/>
            <person name="Labutti K."/>
            <person name="Lipzen A."/>
            <person name="Lail K."/>
            <person name="Bauer D."/>
            <person name="Ohm R.A."/>
            <person name="Barry K.W."/>
            <person name="Spatafora J."/>
            <person name="Grigoriev I.V."/>
            <person name="Martin F.M."/>
            <person name="Pujade-Renaud V."/>
        </authorList>
    </citation>
    <scope>NUCLEOTIDE SEQUENCE [LARGE SCALE GENOMIC DNA]</scope>
    <source>
        <strain evidence="2 3">Philippines</strain>
    </source>
</reference>
<protein>
    <submittedName>
        <fullName evidence="2">Uncharacterized protein</fullName>
    </submittedName>
</protein>
<dbReference type="Proteomes" id="UP000240883">
    <property type="component" value="Unassembled WGS sequence"/>
</dbReference>
<gene>
    <name evidence="2" type="ORF">BS50DRAFT_307743</name>
</gene>
<name>A0A2T2NXP1_CORCC</name>
<feature type="region of interest" description="Disordered" evidence="1">
    <location>
        <begin position="1"/>
        <end position="40"/>
    </location>
</feature>